<dbReference type="InterPro" id="IPR037460">
    <property type="entry name" value="SEST-like"/>
</dbReference>
<dbReference type="OrthoDB" id="21678at2759"/>
<name>A0A2T2P0H1_CORCC</name>
<accession>A0A2T2P0H1</accession>
<reference evidence="2 3" key="1">
    <citation type="journal article" date="2018" name="Front. Microbiol.">
        <title>Genome-Wide Analysis of Corynespora cassiicola Leaf Fall Disease Putative Effectors.</title>
        <authorList>
            <person name="Lopez D."/>
            <person name="Ribeiro S."/>
            <person name="Label P."/>
            <person name="Fumanal B."/>
            <person name="Venisse J.S."/>
            <person name="Kohler A."/>
            <person name="de Oliveira R.R."/>
            <person name="Labutti K."/>
            <person name="Lipzen A."/>
            <person name="Lail K."/>
            <person name="Bauer D."/>
            <person name="Ohm R.A."/>
            <person name="Barry K.W."/>
            <person name="Spatafora J."/>
            <person name="Grigoriev I.V."/>
            <person name="Martin F.M."/>
            <person name="Pujade-Renaud V."/>
        </authorList>
    </citation>
    <scope>NUCLEOTIDE SEQUENCE [LARGE SCALE GENOMIC DNA]</scope>
    <source>
        <strain evidence="2 3">Philippines</strain>
    </source>
</reference>
<dbReference type="PANTHER" id="PTHR37981">
    <property type="entry name" value="LIPASE 2"/>
    <property type="match status" value="1"/>
</dbReference>
<feature type="domain" description="SGNH hydrolase-type esterase" evidence="1">
    <location>
        <begin position="30"/>
        <end position="249"/>
    </location>
</feature>
<dbReference type="Gene3D" id="3.40.50.1110">
    <property type="entry name" value="SGNH hydrolase"/>
    <property type="match status" value="1"/>
</dbReference>
<dbReference type="SUPFAM" id="SSF52266">
    <property type="entry name" value="SGNH hydrolase"/>
    <property type="match status" value="1"/>
</dbReference>
<dbReference type="CDD" id="cd01823">
    <property type="entry name" value="SEST_like"/>
    <property type="match status" value="1"/>
</dbReference>
<evidence type="ECO:0000313" key="2">
    <source>
        <dbReference type="EMBL" id="PSN71184.1"/>
    </source>
</evidence>
<sequence length="383" mass="42819">MALLLALGSADQVPLKPTTAFSWVRRFASIGDSYSAGLGAGERIDWSCSRYAQSYPNILHTSLLGHNEERKHQFLACSGATSTEILEKQVSALDDGIDLLTVSAGGNDIGLTPILSDCIYQFYMAGEDQCEKSMEAARKNIADDTQLYKNMTKLIQAAMPKMNQTNSIIYVTGYAGFFGVDDDLCDHISWAVWKDIESTRQYLKLEMRKALNDMVRSVNDVLRRATENAGHNVRFIDYDSHIQMMQGRYCESGVEEPAPNRRGLSFYEWNTVDSGENSTELQDRTGGDVPRGSFESGIAERINKTLQEHPDWEFDPDKGFVNKSEAVGAEGLVDDTIHWLLPDSWKRVFHMRPEGHELVARLLLDDLLAKGPGAAWTSETMEL</sequence>
<proteinExistence type="predicted"/>
<organism evidence="2 3">
    <name type="scientific">Corynespora cassiicola Philippines</name>
    <dbReference type="NCBI Taxonomy" id="1448308"/>
    <lineage>
        <taxon>Eukaryota</taxon>
        <taxon>Fungi</taxon>
        <taxon>Dikarya</taxon>
        <taxon>Ascomycota</taxon>
        <taxon>Pezizomycotina</taxon>
        <taxon>Dothideomycetes</taxon>
        <taxon>Pleosporomycetidae</taxon>
        <taxon>Pleosporales</taxon>
        <taxon>Corynesporascaceae</taxon>
        <taxon>Corynespora</taxon>
    </lineage>
</organism>
<dbReference type="PANTHER" id="PTHR37981:SF1">
    <property type="entry name" value="SGNH HYDROLASE-TYPE ESTERASE DOMAIN-CONTAINING PROTEIN"/>
    <property type="match status" value="1"/>
</dbReference>
<dbReference type="InterPro" id="IPR036514">
    <property type="entry name" value="SGNH_hydro_sf"/>
</dbReference>
<dbReference type="InterPro" id="IPR013830">
    <property type="entry name" value="SGNH_hydro"/>
</dbReference>
<protein>
    <submittedName>
        <fullName evidence="2">SGNH hydrolase</fullName>
    </submittedName>
</protein>
<keyword evidence="3" id="KW-1185">Reference proteome</keyword>
<gene>
    <name evidence="2" type="ORF">BS50DRAFT_631186</name>
</gene>
<dbReference type="AlphaFoldDB" id="A0A2T2P0H1"/>
<dbReference type="GO" id="GO:0006629">
    <property type="term" value="P:lipid metabolic process"/>
    <property type="evidence" value="ECO:0007669"/>
    <property type="project" value="TreeGrafter"/>
</dbReference>
<evidence type="ECO:0000259" key="1">
    <source>
        <dbReference type="Pfam" id="PF13472"/>
    </source>
</evidence>
<keyword evidence="2" id="KW-0378">Hydrolase</keyword>
<dbReference type="Pfam" id="PF13472">
    <property type="entry name" value="Lipase_GDSL_2"/>
    <property type="match status" value="1"/>
</dbReference>
<evidence type="ECO:0000313" key="3">
    <source>
        <dbReference type="Proteomes" id="UP000240883"/>
    </source>
</evidence>
<dbReference type="Proteomes" id="UP000240883">
    <property type="component" value="Unassembled WGS sequence"/>
</dbReference>
<dbReference type="EMBL" id="KZ678131">
    <property type="protein sequence ID" value="PSN71184.1"/>
    <property type="molecule type" value="Genomic_DNA"/>
</dbReference>
<dbReference type="GO" id="GO:0016788">
    <property type="term" value="F:hydrolase activity, acting on ester bonds"/>
    <property type="evidence" value="ECO:0007669"/>
    <property type="project" value="InterPro"/>
</dbReference>